<keyword evidence="2" id="KW-1185">Reference proteome</keyword>
<comment type="caution">
    <text evidence="1">The sequence shown here is derived from an EMBL/GenBank/DDBJ whole genome shotgun (WGS) entry which is preliminary data.</text>
</comment>
<dbReference type="AlphaFoldDB" id="A0AAV7UGF3"/>
<sequence length="92" mass="9585">MTRIATVIDLRDHLPTSTPLKGRQVQLLAAVLGVACLFKQPRPKGAAQYSASCSCPPTVLRKQPKEAVIKQGGATAIGRGCGGAQYSPARGV</sequence>
<accession>A0AAV7UGF3</accession>
<evidence type="ECO:0000313" key="1">
    <source>
        <dbReference type="EMBL" id="KAJ1188110.1"/>
    </source>
</evidence>
<protein>
    <submittedName>
        <fullName evidence="1">Uncharacterized protein</fullName>
    </submittedName>
</protein>
<gene>
    <name evidence="1" type="ORF">NDU88_004875</name>
</gene>
<evidence type="ECO:0000313" key="2">
    <source>
        <dbReference type="Proteomes" id="UP001066276"/>
    </source>
</evidence>
<reference evidence="1" key="1">
    <citation type="journal article" date="2022" name="bioRxiv">
        <title>Sequencing and chromosome-scale assembly of the giantPleurodeles waltlgenome.</title>
        <authorList>
            <person name="Brown T."/>
            <person name="Elewa A."/>
            <person name="Iarovenko S."/>
            <person name="Subramanian E."/>
            <person name="Araus A.J."/>
            <person name="Petzold A."/>
            <person name="Susuki M."/>
            <person name="Suzuki K.-i.T."/>
            <person name="Hayashi T."/>
            <person name="Toyoda A."/>
            <person name="Oliveira C."/>
            <person name="Osipova E."/>
            <person name="Leigh N.D."/>
            <person name="Simon A."/>
            <person name="Yun M.H."/>
        </authorList>
    </citation>
    <scope>NUCLEOTIDE SEQUENCE</scope>
    <source>
        <strain evidence="1">20211129_DDA</strain>
        <tissue evidence="1">Liver</tissue>
    </source>
</reference>
<dbReference type="EMBL" id="JANPWB010000005">
    <property type="protein sequence ID" value="KAJ1188110.1"/>
    <property type="molecule type" value="Genomic_DNA"/>
</dbReference>
<organism evidence="1 2">
    <name type="scientific">Pleurodeles waltl</name>
    <name type="common">Iberian ribbed newt</name>
    <dbReference type="NCBI Taxonomy" id="8319"/>
    <lineage>
        <taxon>Eukaryota</taxon>
        <taxon>Metazoa</taxon>
        <taxon>Chordata</taxon>
        <taxon>Craniata</taxon>
        <taxon>Vertebrata</taxon>
        <taxon>Euteleostomi</taxon>
        <taxon>Amphibia</taxon>
        <taxon>Batrachia</taxon>
        <taxon>Caudata</taxon>
        <taxon>Salamandroidea</taxon>
        <taxon>Salamandridae</taxon>
        <taxon>Pleurodelinae</taxon>
        <taxon>Pleurodeles</taxon>
    </lineage>
</organism>
<proteinExistence type="predicted"/>
<dbReference type="Proteomes" id="UP001066276">
    <property type="component" value="Chromosome 3_1"/>
</dbReference>
<name>A0AAV7UGF3_PLEWA</name>